<name>A0AAU7V0T1_9NOCA</name>
<accession>A0AAU7V0T1</accession>
<evidence type="ECO:0000256" key="1">
    <source>
        <dbReference type="SAM" id="SignalP"/>
    </source>
</evidence>
<sequence length="73" mass="7539">MRRGNLPRYAVASATLAGALLLGACSSGDDATSDTTFHADTVSEPTGLGSDILARFDSCDDVAPAVAPYIERH</sequence>
<dbReference type="PROSITE" id="PS51257">
    <property type="entry name" value="PROKAR_LIPOPROTEIN"/>
    <property type="match status" value="1"/>
</dbReference>
<evidence type="ECO:0000313" key="2">
    <source>
        <dbReference type="EMBL" id="XBW05660.1"/>
    </source>
</evidence>
<proteinExistence type="predicted"/>
<feature type="chain" id="PRO_5043885241" description="Lipoprotein" evidence="1">
    <location>
        <begin position="32"/>
        <end position="73"/>
    </location>
</feature>
<gene>
    <name evidence="2" type="ORF">RBB84_06980</name>
</gene>
<dbReference type="RefSeq" id="WP_231912013.1">
    <property type="nucleotide sequence ID" value="NZ_CP132970.1"/>
</dbReference>
<protein>
    <recommendedName>
        <fullName evidence="3">Lipoprotein</fullName>
    </recommendedName>
</protein>
<reference evidence="2" key="1">
    <citation type="submission" date="2023-08" db="EMBL/GenBank/DDBJ databases">
        <title>The novel hydrolase IpcH responsible for the initial isoprocarb degradation step in Rhodococcus sp. D-6.</title>
        <authorList>
            <person name="Zhu Q."/>
        </authorList>
    </citation>
    <scope>NUCLEOTIDE SEQUENCE</scope>
    <source>
        <strain evidence="2">D-6</strain>
    </source>
</reference>
<feature type="signal peptide" evidence="1">
    <location>
        <begin position="1"/>
        <end position="31"/>
    </location>
</feature>
<dbReference type="EMBL" id="CP132970">
    <property type="protein sequence ID" value="XBW05660.1"/>
    <property type="molecule type" value="Genomic_DNA"/>
</dbReference>
<keyword evidence="1" id="KW-0732">Signal</keyword>
<dbReference type="AlphaFoldDB" id="A0AAU7V0T1"/>
<evidence type="ECO:0008006" key="3">
    <source>
        <dbReference type="Google" id="ProtNLM"/>
    </source>
</evidence>
<dbReference type="KEGG" id="rhox:RBB84_06980"/>
<organism evidence="2">
    <name type="scientific">Rhodococcus sp. D-6</name>
    <dbReference type="NCBI Taxonomy" id="1387842"/>
    <lineage>
        <taxon>Bacteria</taxon>
        <taxon>Bacillati</taxon>
        <taxon>Actinomycetota</taxon>
        <taxon>Actinomycetes</taxon>
        <taxon>Mycobacteriales</taxon>
        <taxon>Nocardiaceae</taxon>
        <taxon>Rhodococcus</taxon>
    </lineage>
</organism>